<proteinExistence type="predicted"/>
<dbReference type="PANTHER" id="PTHR42852:SF17">
    <property type="entry name" value="THIOREDOXIN-LIKE PROTEIN HI_1115"/>
    <property type="match status" value="1"/>
</dbReference>
<dbReference type="AlphaFoldDB" id="A0A6S6T7I4"/>
<dbReference type="SUPFAM" id="SSF52833">
    <property type="entry name" value="Thioredoxin-like"/>
    <property type="match status" value="1"/>
</dbReference>
<organism evidence="2">
    <name type="scientific">uncultured Campylobacterales bacterium</name>
    <dbReference type="NCBI Taxonomy" id="352960"/>
    <lineage>
        <taxon>Bacteria</taxon>
        <taxon>Pseudomonadati</taxon>
        <taxon>Campylobacterota</taxon>
        <taxon>Epsilonproteobacteria</taxon>
        <taxon>Campylobacterales</taxon>
        <taxon>environmental samples</taxon>
    </lineage>
</organism>
<dbReference type="InterPro" id="IPR013740">
    <property type="entry name" value="Redoxin"/>
</dbReference>
<dbReference type="PROSITE" id="PS51352">
    <property type="entry name" value="THIOREDOXIN_2"/>
    <property type="match status" value="1"/>
</dbReference>
<accession>A0A6S6T7I4</accession>
<gene>
    <name evidence="2" type="ORF">HELGO_WM25094</name>
</gene>
<dbReference type="Pfam" id="PF08534">
    <property type="entry name" value="Redoxin"/>
    <property type="match status" value="1"/>
</dbReference>
<dbReference type="CDD" id="cd02966">
    <property type="entry name" value="TlpA_like_family"/>
    <property type="match status" value="1"/>
</dbReference>
<evidence type="ECO:0000313" key="2">
    <source>
        <dbReference type="EMBL" id="CAA6814914.1"/>
    </source>
</evidence>
<name>A0A6S6T7I4_9BACT</name>
<feature type="domain" description="Thioredoxin" evidence="1">
    <location>
        <begin position="13"/>
        <end position="167"/>
    </location>
</feature>
<dbReference type="InterPro" id="IPR050553">
    <property type="entry name" value="Thioredoxin_ResA/DsbE_sf"/>
</dbReference>
<reference evidence="2" key="1">
    <citation type="submission" date="2020-01" db="EMBL/GenBank/DDBJ databases">
        <authorList>
            <person name="Meier V. D."/>
            <person name="Meier V D."/>
        </authorList>
    </citation>
    <scope>NUCLEOTIDE SEQUENCE</scope>
    <source>
        <strain evidence="2">HLG_WM_MAG_12</strain>
    </source>
</reference>
<dbReference type="InterPro" id="IPR036249">
    <property type="entry name" value="Thioredoxin-like_sf"/>
</dbReference>
<evidence type="ECO:0000259" key="1">
    <source>
        <dbReference type="PROSITE" id="PS51352"/>
    </source>
</evidence>
<dbReference type="PANTHER" id="PTHR42852">
    <property type="entry name" value="THIOL:DISULFIDE INTERCHANGE PROTEIN DSBE"/>
    <property type="match status" value="1"/>
</dbReference>
<protein>
    <submittedName>
        <fullName evidence="2">Thioredoxin</fullName>
    </submittedName>
</protein>
<dbReference type="Gene3D" id="3.40.30.10">
    <property type="entry name" value="Glutaredoxin"/>
    <property type="match status" value="1"/>
</dbReference>
<sequence length="171" mass="19563">MKKICLTLIIITSILFSSNLEFNLKDVKNNEINIAVNKNGIKFKEFENKVILLDFFGLACPPCIASIPKLVSIQKNYKNSFEIVGVEVQNKLTIKQLKLFFKKFKINYTIINSKKADSLVSFISQITKWEGGIPFMLLIDTKGQIRTIYRGIVNKTELSNDIEQLLKQKSI</sequence>
<dbReference type="InterPro" id="IPR013766">
    <property type="entry name" value="Thioredoxin_domain"/>
</dbReference>
<dbReference type="EMBL" id="CACVAW010000062">
    <property type="protein sequence ID" value="CAA6814914.1"/>
    <property type="molecule type" value="Genomic_DNA"/>
</dbReference>
<dbReference type="GO" id="GO:0016491">
    <property type="term" value="F:oxidoreductase activity"/>
    <property type="evidence" value="ECO:0007669"/>
    <property type="project" value="InterPro"/>
</dbReference>